<evidence type="ECO:0000256" key="6">
    <source>
        <dbReference type="HAMAP-Rule" id="MF_00900"/>
    </source>
</evidence>
<keyword evidence="7" id="KW-0175">Coiled coil</keyword>
<comment type="subcellular location">
    <subcellularLocation>
        <location evidence="6">Cytoplasm</location>
    </subcellularLocation>
    <text evidence="6">May associate with membranes.</text>
</comment>
<dbReference type="Gene3D" id="3.40.50.11060">
    <property type="entry name" value="GTPase HflX, N-terminal domain"/>
    <property type="match status" value="1"/>
</dbReference>
<dbReference type="InterPro" id="IPR027417">
    <property type="entry name" value="P-loop_NTPase"/>
</dbReference>
<dbReference type="HAMAP" id="MF_00900">
    <property type="entry name" value="GTPase_HflX"/>
    <property type="match status" value="1"/>
</dbReference>
<keyword evidence="10" id="KW-1185">Reference proteome</keyword>
<feature type="coiled-coil region" evidence="7">
    <location>
        <begin position="341"/>
        <end position="375"/>
    </location>
</feature>
<protein>
    <recommendedName>
        <fullName evidence="6">GTPase HflX</fullName>
    </recommendedName>
    <alternativeName>
        <fullName evidence="6">GTP-binding protein HflX</fullName>
    </alternativeName>
</protein>
<dbReference type="PRINTS" id="PR00326">
    <property type="entry name" value="GTP1OBG"/>
</dbReference>
<keyword evidence="4" id="KW-0460">Magnesium</keyword>
<dbReference type="InterPro" id="IPR016496">
    <property type="entry name" value="GTPase_HflX"/>
</dbReference>
<comment type="similarity">
    <text evidence="6">Belongs to the TRAFAC class OBG-HflX-like GTPase superfamily. HflX GTPase family.</text>
</comment>
<comment type="subunit">
    <text evidence="6">Monomer. Associates with the 50S ribosomal subunit.</text>
</comment>
<dbReference type="Gene3D" id="3.40.50.300">
    <property type="entry name" value="P-loop containing nucleotide triphosphate hydrolases"/>
    <property type="match status" value="1"/>
</dbReference>
<feature type="domain" description="Hflx-type G" evidence="8">
    <location>
        <begin position="382"/>
        <end position="546"/>
    </location>
</feature>
<dbReference type="GO" id="GO:0005737">
    <property type="term" value="C:cytoplasm"/>
    <property type="evidence" value="ECO:0007669"/>
    <property type="project" value="UniProtKB-SubCell"/>
</dbReference>
<sequence>MAREIYGETTGLKSSQKRALEKLYRRKIGTLDAISQEFATQMTFISEELNRVVAVLVDRSGKVEHVMLGDAHRVYLPDLGRQRAGQSRFRGVRLIRTHLGERGRQVELSRDDLTDLSKLQLDLVMSIGVGPGGYPGQVAWAHLVPENPEQRIWETHKAANPSEVGVSFTHFIMELEGEFQRKAADVVTTGGQPALLAYVATPEGRPEEVEVEEMLELCRTAGVDVVDTMIQRRTSMHPKFALGRGKIEELTLRALQLDIDLIIFAQDLSPTQLRGITDETDIKVIDRTQLILDIFAQRATSRDGKVQVELAQLKYNLPRLHSRNTGMSRLTGGIGGRGPGETKLEINRRRARDRIRSLERDIENLSKQREVRRARRTRNQLPTVSIVGYTNAGKSTLLNALTYSEVLSEDKLFATLQPTTRKLRFPDEREIIFTDTVGFIHDLPADLVAAFKATLEELDEADILMHLVDVSDERFEDKMEAVNRILTEIGLGDKEQMLVFNKIDLLEGDQGASVARAYNAIPVSALERESSEALVEVLENRLFRQSRQRDAALEVRP</sequence>
<keyword evidence="3 6" id="KW-0547">Nucleotide-binding</keyword>
<gene>
    <name evidence="6 9" type="primary">hflX</name>
    <name evidence="9" type="ORF">DL240_10755</name>
</gene>
<dbReference type="InterPro" id="IPR006073">
    <property type="entry name" value="GTP-bd"/>
</dbReference>
<dbReference type="OrthoDB" id="9812272at2"/>
<reference evidence="9 10" key="1">
    <citation type="submission" date="2018-05" db="EMBL/GenBank/DDBJ databases">
        <title>Lujinxingia marina gen. nov. sp. nov., a new facultative anaerobic member of the class Deltaproteobacteria, and proposal of Lujinxingaceae fam. nov.</title>
        <authorList>
            <person name="Li C.-M."/>
        </authorList>
    </citation>
    <scope>NUCLEOTIDE SEQUENCE [LARGE SCALE GENOMIC DNA]</scope>
    <source>
        <strain evidence="9 10">B210</strain>
    </source>
</reference>
<evidence type="ECO:0000256" key="1">
    <source>
        <dbReference type="ARBA" id="ARBA00022490"/>
    </source>
</evidence>
<evidence type="ECO:0000313" key="9">
    <source>
        <dbReference type="EMBL" id="RAL22321.1"/>
    </source>
</evidence>
<dbReference type="GO" id="GO:0046872">
    <property type="term" value="F:metal ion binding"/>
    <property type="evidence" value="ECO:0007669"/>
    <property type="project" value="UniProtKB-KW"/>
</dbReference>
<dbReference type="Pfam" id="PF13167">
    <property type="entry name" value="GTP-bdg_N"/>
    <property type="match status" value="1"/>
</dbReference>
<dbReference type="PANTHER" id="PTHR10229">
    <property type="entry name" value="GTP-BINDING PROTEIN HFLX"/>
    <property type="match status" value="1"/>
</dbReference>
<dbReference type="GO" id="GO:0043022">
    <property type="term" value="F:ribosome binding"/>
    <property type="evidence" value="ECO:0007669"/>
    <property type="project" value="TreeGrafter"/>
</dbReference>
<dbReference type="SUPFAM" id="SSF52540">
    <property type="entry name" value="P-loop containing nucleoside triphosphate hydrolases"/>
    <property type="match status" value="1"/>
</dbReference>
<dbReference type="InterPro" id="IPR032305">
    <property type="entry name" value="GTP-bd_M"/>
</dbReference>
<keyword evidence="5 6" id="KW-0342">GTP-binding</keyword>
<dbReference type="GO" id="GO:0003924">
    <property type="term" value="F:GTPase activity"/>
    <property type="evidence" value="ECO:0007669"/>
    <property type="project" value="UniProtKB-UniRule"/>
</dbReference>
<dbReference type="InterPro" id="IPR030394">
    <property type="entry name" value="G_HFLX_dom"/>
</dbReference>
<name>A0A328C4S3_9DELT</name>
<accession>A0A328C4S3</accession>
<evidence type="ECO:0000256" key="3">
    <source>
        <dbReference type="ARBA" id="ARBA00022741"/>
    </source>
</evidence>
<evidence type="ECO:0000256" key="4">
    <source>
        <dbReference type="ARBA" id="ARBA00022842"/>
    </source>
</evidence>
<dbReference type="GO" id="GO:0005525">
    <property type="term" value="F:GTP binding"/>
    <property type="evidence" value="ECO:0007669"/>
    <property type="project" value="UniProtKB-UniRule"/>
</dbReference>
<evidence type="ECO:0000259" key="8">
    <source>
        <dbReference type="PROSITE" id="PS51705"/>
    </source>
</evidence>
<dbReference type="Pfam" id="PF16360">
    <property type="entry name" value="GTP-bdg_M"/>
    <property type="match status" value="1"/>
</dbReference>
<comment type="function">
    <text evidence="6">GTPase that associates with the 50S ribosomal subunit and may have a role during protein synthesis or ribosome biogenesis.</text>
</comment>
<dbReference type="PANTHER" id="PTHR10229:SF0">
    <property type="entry name" value="GTP-BINDING PROTEIN 6-RELATED"/>
    <property type="match status" value="1"/>
</dbReference>
<dbReference type="EMBL" id="QHKO01000004">
    <property type="protein sequence ID" value="RAL22321.1"/>
    <property type="molecule type" value="Genomic_DNA"/>
</dbReference>
<dbReference type="PROSITE" id="PS51705">
    <property type="entry name" value="G_HFLX"/>
    <property type="match status" value="1"/>
</dbReference>
<comment type="caution">
    <text evidence="9">The sequence shown here is derived from an EMBL/GenBank/DDBJ whole genome shotgun (WGS) entry which is preliminary data.</text>
</comment>
<evidence type="ECO:0000256" key="2">
    <source>
        <dbReference type="ARBA" id="ARBA00022723"/>
    </source>
</evidence>
<evidence type="ECO:0000256" key="7">
    <source>
        <dbReference type="SAM" id="Coils"/>
    </source>
</evidence>
<proteinExistence type="inferred from homology"/>
<dbReference type="Gene3D" id="6.10.250.2860">
    <property type="match status" value="1"/>
</dbReference>
<dbReference type="InterPro" id="IPR042108">
    <property type="entry name" value="GTPase_HflX_N_sf"/>
</dbReference>
<dbReference type="InterPro" id="IPR025121">
    <property type="entry name" value="GTPase_HflX_N"/>
</dbReference>
<dbReference type="Pfam" id="PF01926">
    <property type="entry name" value="MMR_HSR1"/>
    <property type="match status" value="1"/>
</dbReference>
<dbReference type="CDD" id="cd01878">
    <property type="entry name" value="HflX"/>
    <property type="match status" value="1"/>
</dbReference>
<dbReference type="NCBIfam" id="TIGR03156">
    <property type="entry name" value="GTP_HflX"/>
    <property type="match status" value="1"/>
</dbReference>
<dbReference type="AlphaFoldDB" id="A0A328C4S3"/>
<evidence type="ECO:0000313" key="10">
    <source>
        <dbReference type="Proteomes" id="UP000249169"/>
    </source>
</evidence>
<dbReference type="Proteomes" id="UP000249169">
    <property type="component" value="Unassembled WGS sequence"/>
</dbReference>
<keyword evidence="1 6" id="KW-0963">Cytoplasm</keyword>
<dbReference type="FunFam" id="3.40.50.11060:FF:000001">
    <property type="entry name" value="GTPase HflX"/>
    <property type="match status" value="1"/>
</dbReference>
<organism evidence="9 10">
    <name type="scientific">Lujinxingia litoralis</name>
    <dbReference type="NCBI Taxonomy" id="2211119"/>
    <lineage>
        <taxon>Bacteria</taxon>
        <taxon>Deltaproteobacteria</taxon>
        <taxon>Bradymonadales</taxon>
        <taxon>Lujinxingiaceae</taxon>
        <taxon>Lujinxingia</taxon>
    </lineage>
</organism>
<keyword evidence="2" id="KW-0479">Metal-binding</keyword>
<evidence type="ECO:0000256" key="5">
    <source>
        <dbReference type="ARBA" id="ARBA00023134"/>
    </source>
</evidence>